<proteinExistence type="predicted"/>
<evidence type="ECO:0000313" key="2">
    <source>
        <dbReference type="Proteomes" id="UP001056120"/>
    </source>
</evidence>
<name>A0ACB9INH9_9ASTR</name>
<comment type="caution">
    <text evidence="1">The sequence shown here is derived from an EMBL/GenBank/DDBJ whole genome shotgun (WGS) entry which is preliminary data.</text>
</comment>
<reference evidence="2" key="1">
    <citation type="journal article" date="2022" name="Mol. Ecol. Resour.">
        <title>The genomes of chicory, endive, great burdock and yacon provide insights into Asteraceae palaeo-polyploidization history and plant inulin production.</title>
        <authorList>
            <person name="Fan W."/>
            <person name="Wang S."/>
            <person name="Wang H."/>
            <person name="Wang A."/>
            <person name="Jiang F."/>
            <person name="Liu H."/>
            <person name="Zhao H."/>
            <person name="Xu D."/>
            <person name="Zhang Y."/>
        </authorList>
    </citation>
    <scope>NUCLEOTIDE SEQUENCE [LARGE SCALE GENOMIC DNA]</scope>
    <source>
        <strain evidence="2">cv. Yunnan</strain>
    </source>
</reference>
<evidence type="ECO:0000313" key="1">
    <source>
        <dbReference type="EMBL" id="KAI3809088.1"/>
    </source>
</evidence>
<dbReference type="Proteomes" id="UP001056120">
    <property type="component" value="Linkage Group LG08"/>
</dbReference>
<gene>
    <name evidence="1" type="ORF">L1987_25056</name>
</gene>
<sequence>MTRLFRSKSHAGTPPSAGFFQDKYNAGGDDEAADSFYQDYSYFHINPIITPFISPDGRQPQSTIYTILALVFSAIRKSIITCAVDDSDDASSATSSLDIGLPTDVQHVSHVTFDRFDGFYGLPVELQYVSQFNLGKPVSFGLHDTVGELRTKVVEVQKPEEPQTMLVIGKRKTRNRR</sequence>
<keyword evidence="2" id="KW-1185">Reference proteome</keyword>
<dbReference type="EMBL" id="CM042025">
    <property type="protein sequence ID" value="KAI3809088.1"/>
    <property type="molecule type" value="Genomic_DNA"/>
</dbReference>
<organism evidence="1 2">
    <name type="scientific">Smallanthus sonchifolius</name>
    <dbReference type="NCBI Taxonomy" id="185202"/>
    <lineage>
        <taxon>Eukaryota</taxon>
        <taxon>Viridiplantae</taxon>
        <taxon>Streptophyta</taxon>
        <taxon>Embryophyta</taxon>
        <taxon>Tracheophyta</taxon>
        <taxon>Spermatophyta</taxon>
        <taxon>Magnoliopsida</taxon>
        <taxon>eudicotyledons</taxon>
        <taxon>Gunneridae</taxon>
        <taxon>Pentapetalae</taxon>
        <taxon>asterids</taxon>
        <taxon>campanulids</taxon>
        <taxon>Asterales</taxon>
        <taxon>Asteraceae</taxon>
        <taxon>Asteroideae</taxon>
        <taxon>Heliantheae alliance</taxon>
        <taxon>Millerieae</taxon>
        <taxon>Smallanthus</taxon>
    </lineage>
</organism>
<accession>A0ACB9INH9</accession>
<protein>
    <submittedName>
        <fullName evidence="1">Uncharacterized protein</fullName>
    </submittedName>
</protein>
<reference evidence="1 2" key="2">
    <citation type="journal article" date="2022" name="Mol. Ecol. Resour.">
        <title>The genomes of chicory, endive, great burdock and yacon provide insights into Asteraceae paleo-polyploidization history and plant inulin production.</title>
        <authorList>
            <person name="Fan W."/>
            <person name="Wang S."/>
            <person name="Wang H."/>
            <person name="Wang A."/>
            <person name="Jiang F."/>
            <person name="Liu H."/>
            <person name="Zhao H."/>
            <person name="Xu D."/>
            <person name="Zhang Y."/>
        </authorList>
    </citation>
    <scope>NUCLEOTIDE SEQUENCE [LARGE SCALE GENOMIC DNA]</scope>
    <source>
        <strain evidence="2">cv. Yunnan</strain>
        <tissue evidence="1">Leaves</tissue>
    </source>
</reference>